<organism evidence="8 9">
    <name type="scientific">Filimonas lacunae</name>
    <dbReference type="NCBI Taxonomy" id="477680"/>
    <lineage>
        <taxon>Bacteria</taxon>
        <taxon>Pseudomonadati</taxon>
        <taxon>Bacteroidota</taxon>
        <taxon>Chitinophagia</taxon>
        <taxon>Chitinophagales</taxon>
        <taxon>Chitinophagaceae</taxon>
        <taxon>Filimonas</taxon>
    </lineage>
</organism>
<feature type="domain" description="Sulfatase N-terminal" evidence="7">
    <location>
        <begin position="304"/>
        <end position="590"/>
    </location>
</feature>
<feature type="transmembrane region" description="Helical" evidence="6">
    <location>
        <begin position="79"/>
        <end position="99"/>
    </location>
</feature>
<evidence type="ECO:0000256" key="4">
    <source>
        <dbReference type="ARBA" id="ARBA00022989"/>
    </source>
</evidence>
<feature type="transmembrane region" description="Helical" evidence="6">
    <location>
        <begin position="33"/>
        <end position="59"/>
    </location>
</feature>
<protein>
    <submittedName>
        <fullName evidence="8">Phosphoglycerol transferase MdoB</fullName>
    </submittedName>
</protein>
<keyword evidence="3 6" id="KW-0812">Transmembrane</keyword>
<dbReference type="PANTHER" id="PTHR47371:SF3">
    <property type="entry name" value="PHOSPHOGLYCEROL TRANSFERASE I"/>
    <property type="match status" value="1"/>
</dbReference>
<sequence>MGNLPETRETLTGWKTGNSVHLRGMENLKIPRYIRWIGNTGIFFLLLMTLARIVLVYVFRTPSQKDTELIDAYLMGMRYDLRIVSIGCLVLFLIGSIPPLHPLRKKWGKRIAFWLWGVFATILAVFYIVDFGNYAYLSQRLSATLLNYAEDTNISLKMAWQTYHLGWTILGLVLIIIVLLAFVRVLYNRALQQPGPYKAKRSVAWGILFFLLLGLGIFGRIGQYPLRWSDAFALRGGDFAANVALNPFQSFFSTLNFRHATFDAKKVKAGYSWMSSYLGVDKPDSNTLNYQRTEHADSLLTGKPNVVLVICESFSLYKSSMSGNPLNTTPFFNGLCQQGVFFNHCFTPTYGTAKGVWATITGVPDVQLFKTASRNPAAVDQHSIMNDFNGYEKFYFLGGSASWANLRGLLTNNLPELHLYEQDDYEAKKVDVWGISDKNLFLEANKVLKQQQKPFFAIVQTADNHRPYTIPAEDMQEFKKESVPLDSLKKYGFGSVDEYNAFRYTDFSYRKFIEAAQKEPYFRNTIFVFIGDHGIPGDASAILPKAFTDQGLTFENVPLLFYAPALIKPETHSSIASQIDVMPTIAGLCNISYTNTAQGRNLLDRQRLATDSGRSNCAFIIDTEKKRLGIVKGDYFYSYGMDNSSPEQISNIRNNDNAPIADSIRKQYRMMTDAFYETSRYLLLNNKKLENRK</sequence>
<dbReference type="GO" id="GO:0016740">
    <property type="term" value="F:transferase activity"/>
    <property type="evidence" value="ECO:0007669"/>
    <property type="project" value="UniProtKB-KW"/>
</dbReference>
<accession>A0A1N7R1P4</accession>
<dbReference type="PANTHER" id="PTHR47371">
    <property type="entry name" value="LIPOTEICHOIC ACID SYNTHASE"/>
    <property type="match status" value="1"/>
</dbReference>
<dbReference type="AlphaFoldDB" id="A0A1N7R1P4"/>
<evidence type="ECO:0000256" key="3">
    <source>
        <dbReference type="ARBA" id="ARBA00022692"/>
    </source>
</evidence>
<dbReference type="GO" id="GO:0005886">
    <property type="term" value="C:plasma membrane"/>
    <property type="evidence" value="ECO:0007669"/>
    <property type="project" value="UniProtKB-SubCell"/>
</dbReference>
<feature type="transmembrane region" description="Helical" evidence="6">
    <location>
        <begin position="165"/>
        <end position="183"/>
    </location>
</feature>
<proteinExistence type="predicted"/>
<dbReference type="CDD" id="cd16015">
    <property type="entry name" value="LTA_synthase"/>
    <property type="match status" value="1"/>
</dbReference>
<evidence type="ECO:0000256" key="6">
    <source>
        <dbReference type="SAM" id="Phobius"/>
    </source>
</evidence>
<keyword evidence="9" id="KW-1185">Reference proteome</keyword>
<feature type="transmembrane region" description="Helical" evidence="6">
    <location>
        <begin position="203"/>
        <end position="222"/>
    </location>
</feature>
<gene>
    <name evidence="8" type="ORF">SAMN05421788_10869</name>
</gene>
<keyword evidence="4 6" id="KW-1133">Transmembrane helix</keyword>
<evidence type="ECO:0000256" key="2">
    <source>
        <dbReference type="ARBA" id="ARBA00022475"/>
    </source>
</evidence>
<name>A0A1N7R1P4_9BACT</name>
<keyword evidence="8" id="KW-0808">Transferase</keyword>
<dbReference type="STRING" id="477680.SAMN05421788_10869"/>
<evidence type="ECO:0000313" key="9">
    <source>
        <dbReference type="Proteomes" id="UP000186917"/>
    </source>
</evidence>
<evidence type="ECO:0000259" key="7">
    <source>
        <dbReference type="Pfam" id="PF00884"/>
    </source>
</evidence>
<evidence type="ECO:0000313" key="8">
    <source>
        <dbReference type="EMBL" id="SIT28627.1"/>
    </source>
</evidence>
<dbReference type="Proteomes" id="UP000186917">
    <property type="component" value="Unassembled WGS sequence"/>
</dbReference>
<dbReference type="Gene3D" id="3.40.720.10">
    <property type="entry name" value="Alkaline Phosphatase, subunit A"/>
    <property type="match status" value="1"/>
</dbReference>
<dbReference type="InterPro" id="IPR017850">
    <property type="entry name" value="Alkaline_phosphatase_core_sf"/>
</dbReference>
<keyword evidence="5 6" id="KW-0472">Membrane</keyword>
<dbReference type="SUPFAM" id="SSF53649">
    <property type="entry name" value="Alkaline phosphatase-like"/>
    <property type="match status" value="1"/>
</dbReference>
<dbReference type="Pfam" id="PF00884">
    <property type="entry name" value="Sulfatase"/>
    <property type="match status" value="1"/>
</dbReference>
<keyword evidence="2" id="KW-1003">Cell membrane</keyword>
<reference evidence="9" key="1">
    <citation type="submission" date="2017-01" db="EMBL/GenBank/DDBJ databases">
        <authorList>
            <person name="Varghese N."/>
            <person name="Submissions S."/>
        </authorList>
    </citation>
    <scope>NUCLEOTIDE SEQUENCE [LARGE SCALE GENOMIC DNA]</scope>
    <source>
        <strain evidence="9">DSM 21054</strain>
    </source>
</reference>
<feature type="transmembrane region" description="Helical" evidence="6">
    <location>
        <begin position="111"/>
        <end position="129"/>
    </location>
</feature>
<evidence type="ECO:0000256" key="1">
    <source>
        <dbReference type="ARBA" id="ARBA00004651"/>
    </source>
</evidence>
<comment type="subcellular location">
    <subcellularLocation>
        <location evidence="1">Cell membrane</location>
        <topology evidence="1">Multi-pass membrane protein</topology>
    </subcellularLocation>
</comment>
<dbReference type="InterPro" id="IPR000917">
    <property type="entry name" value="Sulfatase_N"/>
</dbReference>
<dbReference type="EMBL" id="FTOR01000008">
    <property type="protein sequence ID" value="SIT28627.1"/>
    <property type="molecule type" value="Genomic_DNA"/>
</dbReference>
<evidence type="ECO:0000256" key="5">
    <source>
        <dbReference type="ARBA" id="ARBA00023136"/>
    </source>
</evidence>
<dbReference type="InterPro" id="IPR050448">
    <property type="entry name" value="OpgB/LTA_synthase_biosynth"/>
</dbReference>